<feature type="compositionally biased region" description="Basic and acidic residues" evidence="1">
    <location>
        <begin position="60"/>
        <end position="69"/>
    </location>
</feature>
<comment type="caution">
    <text evidence="2">The sequence shown here is derived from an EMBL/GenBank/DDBJ whole genome shotgun (WGS) entry which is preliminary data.</text>
</comment>
<dbReference type="Proteomes" id="UP001597365">
    <property type="component" value="Unassembled WGS sequence"/>
</dbReference>
<evidence type="ECO:0000256" key="1">
    <source>
        <dbReference type="SAM" id="MobiDB-lite"/>
    </source>
</evidence>
<proteinExistence type="predicted"/>
<feature type="region of interest" description="Disordered" evidence="1">
    <location>
        <begin position="56"/>
        <end position="122"/>
    </location>
</feature>
<dbReference type="EMBL" id="JBHUFU010000008">
    <property type="protein sequence ID" value="MFD1830943.1"/>
    <property type="molecule type" value="Genomic_DNA"/>
</dbReference>
<organism evidence="2 3">
    <name type="scientific">Streptomyces desertarenae</name>
    <dbReference type="NCBI Taxonomy" id="2666184"/>
    <lineage>
        <taxon>Bacteria</taxon>
        <taxon>Bacillati</taxon>
        <taxon>Actinomycetota</taxon>
        <taxon>Actinomycetes</taxon>
        <taxon>Kitasatosporales</taxon>
        <taxon>Streptomycetaceae</taxon>
        <taxon>Streptomyces</taxon>
    </lineage>
</organism>
<evidence type="ECO:0000313" key="3">
    <source>
        <dbReference type="Proteomes" id="UP001597365"/>
    </source>
</evidence>
<reference evidence="3" key="1">
    <citation type="journal article" date="2019" name="Int. J. Syst. Evol. Microbiol.">
        <title>The Global Catalogue of Microorganisms (GCM) 10K type strain sequencing project: providing services to taxonomists for standard genome sequencing and annotation.</title>
        <authorList>
            <consortium name="The Broad Institute Genomics Platform"/>
            <consortium name="The Broad Institute Genome Sequencing Center for Infectious Disease"/>
            <person name="Wu L."/>
            <person name="Ma J."/>
        </authorList>
    </citation>
    <scope>NUCLEOTIDE SEQUENCE [LARGE SCALE GENOMIC DNA]</scope>
    <source>
        <strain evidence="3">CGMCC 4.7455</strain>
    </source>
</reference>
<dbReference type="RefSeq" id="WP_380900384.1">
    <property type="nucleotide sequence ID" value="NZ_JBHUFU010000008.1"/>
</dbReference>
<name>A0ABW4PME7_9ACTN</name>
<sequence length="248" mass="25926">MTARKAAELTDAQRRAVLASDPATGELSAAPAVCAALRAKGLAVEYGRARRHYLTGAGRTLRDRLRDLPAGDPEAPPRGPGAPSASASLPTPAASGPGGGFEAATGDGPAPDEDPARRAAAAARAWTGVLEIRRVTGTAAADGTGVPAPWERTRMVRAVSLALESAGVPPSAVDGQGRRTRAGYRVSPSGEPGSVRVEWPGPSVQEARREAGERLRSCARLLEERGWEALLYRGPRHTPFLLVAPRRR</sequence>
<keyword evidence="3" id="KW-1185">Reference proteome</keyword>
<feature type="compositionally biased region" description="Low complexity" evidence="1">
    <location>
        <begin position="81"/>
        <end position="95"/>
    </location>
</feature>
<feature type="region of interest" description="Disordered" evidence="1">
    <location>
        <begin position="168"/>
        <end position="210"/>
    </location>
</feature>
<gene>
    <name evidence="2" type="ORF">ACFSJS_14855</name>
</gene>
<protein>
    <submittedName>
        <fullName evidence="2">Uncharacterized protein</fullName>
    </submittedName>
</protein>
<feature type="region of interest" description="Disordered" evidence="1">
    <location>
        <begin position="1"/>
        <end position="25"/>
    </location>
</feature>
<accession>A0ABW4PME7</accession>
<evidence type="ECO:0000313" key="2">
    <source>
        <dbReference type="EMBL" id="MFD1830943.1"/>
    </source>
</evidence>
<feature type="compositionally biased region" description="Basic and acidic residues" evidence="1">
    <location>
        <begin position="1"/>
        <end position="14"/>
    </location>
</feature>